<feature type="transmembrane region" description="Helical" evidence="1">
    <location>
        <begin position="203"/>
        <end position="230"/>
    </location>
</feature>
<evidence type="ECO:0000256" key="1">
    <source>
        <dbReference type="SAM" id="Phobius"/>
    </source>
</evidence>
<feature type="transmembrane region" description="Helical" evidence="1">
    <location>
        <begin position="116"/>
        <end position="138"/>
    </location>
</feature>
<keyword evidence="1" id="KW-0472">Membrane</keyword>
<sequence length="298" mass="33615">MGDRTKDMAKRPLLADCDDEDEECGEHKGSSYESIAEVLSAGNYGLEGIESFCAVWKQLILFARYLTLTLILLTFSIFLLFVSTDAWIWILKQNYHYEGNNTRSAEAVKQQDVMNVLSIGSIIFGSLMLLTILTTMACSWRHMAKAHYTMKNQYYAFRFFPLMLTLKLLAIVFFCMAWTRAILFIDCSKPIPFASQCGTVARYGAVVTLIFTLLYGILLCVLGGVVYFCITVKVNPTSMNKPPNKNFFTVSKGRYGNFFVKIAENVVGLKGSRAMNFKPMPMNAPFPLQSNLNTLHVH</sequence>
<keyword evidence="1" id="KW-1133">Transmembrane helix</keyword>
<dbReference type="KEGG" id="vg:5179395"/>
<dbReference type="RefSeq" id="YP_656625.1">
    <property type="nucleotide sequence ID" value="NC_008210.1"/>
</dbReference>
<proteinExistence type="predicted"/>
<feature type="transmembrane region" description="Helical" evidence="1">
    <location>
        <begin position="159"/>
        <end position="183"/>
    </location>
</feature>
<dbReference type="GeneID" id="5179395"/>
<organism evidence="2 3">
    <name type="scientific">Ranid herpesvirus 2</name>
    <dbReference type="NCBI Taxonomy" id="389214"/>
    <lineage>
        <taxon>Viruses</taxon>
        <taxon>Duplodnaviria</taxon>
        <taxon>Heunggongvirae</taxon>
        <taxon>Peploviricota</taxon>
        <taxon>Herviviricetes</taxon>
        <taxon>Herpesvirales</taxon>
        <taxon>Alloherpesviridae</taxon>
        <taxon>Batravirus</taxon>
        <taxon>Batravirus ranidallo2</taxon>
    </lineage>
</organism>
<feature type="transmembrane region" description="Helical" evidence="1">
    <location>
        <begin position="65"/>
        <end position="90"/>
    </location>
</feature>
<name>Q14VY9_9VIRU</name>
<evidence type="ECO:0000313" key="2">
    <source>
        <dbReference type="EMBL" id="ABG25648.1"/>
    </source>
</evidence>
<keyword evidence="3" id="KW-1185">Reference proteome</keyword>
<evidence type="ECO:0000313" key="3">
    <source>
        <dbReference type="Proteomes" id="UP000120576"/>
    </source>
</evidence>
<reference evidence="2 3" key="1">
    <citation type="journal article" date="2006" name="J. Gen. Virol.">
        <title>Genome sequences of two frog herpesviruses.</title>
        <authorList>
            <person name="Davison A.J."/>
            <person name="Cunningham C."/>
            <person name="Sauerbier W."/>
            <person name="McKinnell R.G."/>
        </authorList>
    </citation>
    <scope>NUCLEOTIDE SEQUENCE [LARGE SCALE GENOMIC DNA]</scope>
    <source>
        <strain evidence="2">ATCC VR-568</strain>
    </source>
</reference>
<dbReference type="EMBL" id="DQ665652">
    <property type="protein sequence ID" value="ABG25648.1"/>
    <property type="molecule type" value="Genomic_DNA"/>
</dbReference>
<dbReference type="Proteomes" id="UP000120576">
    <property type="component" value="Genome"/>
</dbReference>
<keyword evidence="1" id="KW-0812">Transmembrane</keyword>
<accession>Q14VY9</accession>
<protein>
    <submittedName>
        <fullName evidence="2">ORF117</fullName>
    </submittedName>
</protein>